<accession>A0A8D9FQZ0</accession>
<dbReference type="EMBL" id="OU342829">
    <property type="protein sequence ID" value="CAG7580231.1"/>
    <property type="molecule type" value="Genomic_DNA"/>
</dbReference>
<organism evidence="1">
    <name type="scientific">uncultured marine phage</name>
    <dbReference type="NCBI Taxonomy" id="707152"/>
    <lineage>
        <taxon>Viruses</taxon>
        <taxon>environmental samples</taxon>
    </lineage>
</organism>
<gene>
    <name evidence="1" type="ORF">SLAVMIC_00312</name>
</gene>
<proteinExistence type="predicted"/>
<protein>
    <submittedName>
        <fullName evidence="1">Uncharacterized protein</fullName>
    </submittedName>
</protein>
<reference evidence="1" key="1">
    <citation type="submission" date="2021-06" db="EMBL/GenBank/DDBJ databases">
        <authorList>
            <person name="Gannon L."/>
            <person name="Redgwell R T."/>
            <person name="Michniewski S."/>
            <person name="Harrison D C."/>
            <person name="Millard A."/>
        </authorList>
    </citation>
    <scope>NUCLEOTIDE SEQUENCE</scope>
</reference>
<sequence length="49" mass="5980">MFDVIDDKGHRGNPCITGVRLESEEKETIHYFLTLEDWRERRFKKILEK</sequence>
<name>A0A8D9FQZ0_9VIRU</name>
<evidence type="ECO:0000313" key="1">
    <source>
        <dbReference type="EMBL" id="CAG7580231.1"/>
    </source>
</evidence>